<dbReference type="EMBL" id="QPJJ01000021">
    <property type="protein sequence ID" value="RCW62980.1"/>
    <property type="molecule type" value="Genomic_DNA"/>
</dbReference>
<dbReference type="Proteomes" id="UP000252585">
    <property type="component" value="Unassembled WGS sequence"/>
</dbReference>
<gene>
    <name evidence="3" type="ORF">DFR57_12118</name>
</gene>
<evidence type="ECO:0000256" key="1">
    <source>
        <dbReference type="SAM" id="SignalP"/>
    </source>
</evidence>
<feature type="signal peptide" evidence="1">
    <location>
        <begin position="1"/>
        <end position="19"/>
    </location>
</feature>
<proteinExistence type="predicted"/>
<evidence type="ECO:0000313" key="3">
    <source>
        <dbReference type="EMBL" id="RCW62980.1"/>
    </source>
</evidence>
<sequence length="281" mass="31380">MRSFFILLLSLAVMVPVKAEAELKVDFIDIGQGDSILIETPNKEHILIDGGPPDKGKMLLHFLEKRNVEKLDTMIATHPDFDHIGGLIDVIDTLPVEKIMEIDIPHFTKTYLSYKSKRLMKRIPVSNPRMNQAIKLDDGISLTFLNTVEKTRSMNENSIAILLSYGAIDFLLTADITRQEEQRLLKNHQIEAEILKVAHHGSKTSTSYQFLEKVNPSVAVISYEVNNPFGHPVASTITNLIKSGSTVYSTAKVGTITVQTDGKTFNVTYPGKDKVIYNKPS</sequence>
<dbReference type="InterPro" id="IPR001279">
    <property type="entry name" value="Metallo-B-lactamas"/>
</dbReference>
<dbReference type="AlphaFoldDB" id="A0A368X4Q3"/>
<dbReference type="Gene3D" id="3.60.15.10">
    <property type="entry name" value="Ribonuclease Z/Hydroxyacylglutathione hydrolase-like"/>
    <property type="match status" value="1"/>
</dbReference>
<dbReference type="PANTHER" id="PTHR30619">
    <property type="entry name" value="DNA INTERNALIZATION/COMPETENCE PROTEIN COMEC/REC2"/>
    <property type="match status" value="1"/>
</dbReference>
<dbReference type="OrthoDB" id="9761531at2"/>
<comment type="caution">
    <text evidence="3">The sequence shown here is derived from an EMBL/GenBank/DDBJ whole genome shotgun (WGS) entry which is preliminary data.</text>
</comment>
<dbReference type="InterPro" id="IPR036866">
    <property type="entry name" value="RibonucZ/Hydroxyglut_hydro"/>
</dbReference>
<dbReference type="PANTHER" id="PTHR30619:SF7">
    <property type="entry name" value="BETA-LACTAMASE DOMAIN PROTEIN"/>
    <property type="match status" value="1"/>
</dbReference>
<feature type="chain" id="PRO_5038634028" evidence="1">
    <location>
        <begin position="20"/>
        <end position="281"/>
    </location>
</feature>
<keyword evidence="3" id="KW-0378">Hydrolase</keyword>
<feature type="domain" description="Metallo-beta-lactamase" evidence="2">
    <location>
        <begin position="32"/>
        <end position="223"/>
    </location>
</feature>
<dbReference type="SUPFAM" id="SSF56281">
    <property type="entry name" value="Metallo-hydrolase/oxidoreductase"/>
    <property type="match status" value="1"/>
</dbReference>
<dbReference type="InterPro" id="IPR052159">
    <property type="entry name" value="Competence_DNA_uptake"/>
</dbReference>
<dbReference type="CDD" id="cd07731">
    <property type="entry name" value="ComA-like_MBL-fold"/>
    <property type="match status" value="1"/>
</dbReference>
<dbReference type="Pfam" id="PF00753">
    <property type="entry name" value="Lactamase_B"/>
    <property type="match status" value="1"/>
</dbReference>
<organism evidence="3 4">
    <name type="scientific">Saliterribacillus persicus</name>
    <dbReference type="NCBI Taxonomy" id="930114"/>
    <lineage>
        <taxon>Bacteria</taxon>
        <taxon>Bacillati</taxon>
        <taxon>Bacillota</taxon>
        <taxon>Bacilli</taxon>
        <taxon>Bacillales</taxon>
        <taxon>Bacillaceae</taxon>
        <taxon>Saliterribacillus</taxon>
    </lineage>
</organism>
<protein>
    <submittedName>
        <fullName evidence="3">Beta-lactamase superfamily II metal-dependent hydrolase</fullName>
    </submittedName>
</protein>
<evidence type="ECO:0000313" key="4">
    <source>
        <dbReference type="Proteomes" id="UP000252585"/>
    </source>
</evidence>
<name>A0A368X4Q3_9BACI</name>
<keyword evidence="4" id="KW-1185">Reference proteome</keyword>
<accession>A0A368X4Q3</accession>
<dbReference type="InterPro" id="IPR035681">
    <property type="entry name" value="ComA-like_MBL"/>
</dbReference>
<reference evidence="3 4" key="1">
    <citation type="submission" date="2018-07" db="EMBL/GenBank/DDBJ databases">
        <title>Genomic Encyclopedia of Type Strains, Phase IV (KMG-IV): sequencing the most valuable type-strain genomes for metagenomic binning, comparative biology and taxonomic classification.</title>
        <authorList>
            <person name="Goeker M."/>
        </authorList>
    </citation>
    <scope>NUCLEOTIDE SEQUENCE [LARGE SCALE GENOMIC DNA]</scope>
    <source>
        <strain evidence="3 4">DSM 27696</strain>
    </source>
</reference>
<dbReference type="GO" id="GO:0016787">
    <property type="term" value="F:hydrolase activity"/>
    <property type="evidence" value="ECO:0007669"/>
    <property type="project" value="UniProtKB-KW"/>
</dbReference>
<dbReference type="RefSeq" id="WP_114354408.1">
    <property type="nucleotide sequence ID" value="NZ_QPJJ01000021.1"/>
</dbReference>
<keyword evidence="1" id="KW-0732">Signal</keyword>
<dbReference type="SMART" id="SM00849">
    <property type="entry name" value="Lactamase_B"/>
    <property type="match status" value="1"/>
</dbReference>
<evidence type="ECO:0000259" key="2">
    <source>
        <dbReference type="SMART" id="SM00849"/>
    </source>
</evidence>